<dbReference type="AlphaFoldDB" id="A0A1G7CTR4"/>
<accession>A0A1G7CTR4</accession>
<dbReference type="Gene3D" id="3.30.1360.120">
    <property type="entry name" value="Probable tRNA modification gtpase trme, domain 1"/>
    <property type="match status" value="1"/>
</dbReference>
<dbReference type="InterPro" id="IPR017703">
    <property type="entry name" value="YgfZ/GCV_T_CS"/>
</dbReference>
<dbReference type="RefSeq" id="WP_092785797.1">
    <property type="nucleotide sequence ID" value="NZ_FNAP01000006.1"/>
</dbReference>
<dbReference type="SUPFAM" id="SSF103025">
    <property type="entry name" value="Folate-binding domain"/>
    <property type="match status" value="1"/>
</dbReference>
<dbReference type="GO" id="GO:0016226">
    <property type="term" value="P:iron-sulfur cluster assembly"/>
    <property type="evidence" value="ECO:0007669"/>
    <property type="project" value="TreeGrafter"/>
</dbReference>
<proteinExistence type="predicted"/>
<organism evidence="3 4">
    <name type="scientific">Rhodospira trueperi</name>
    <dbReference type="NCBI Taxonomy" id="69960"/>
    <lineage>
        <taxon>Bacteria</taxon>
        <taxon>Pseudomonadati</taxon>
        <taxon>Pseudomonadota</taxon>
        <taxon>Alphaproteobacteria</taxon>
        <taxon>Rhodospirillales</taxon>
        <taxon>Rhodospirillaceae</taxon>
        <taxon>Rhodospira</taxon>
    </lineage>
</organism>
<sequence length="309" mass="32981">MTALDATILETRALLVLSGEDRAHFLQGLVTNDVTRVTDDRAAFAALLSPQGKLLFDLMLAAHGETLLIEADADRLEDLRRRLSRFKLRAKIALAPAEGWSVAALWGEGASNALELPAEPGAARTLDDGVAFIDPRFAEAGARLFLPADRAGALLDGLGARLVEPTAYDRHRLTLGLPEGARDMDIDKRTALDCGLDDLNGVDFEKGCYMGQELTARTKYRGLLKRRLMPVAVEGPIPEPGTPLLTPAGKDAGEMRSGLALDAGHGLGMAVVRLEALSAGEPLRCACGEARLTPRRPDWMAPTEAAGAD</sequence>
<dbReference type="PIRSF" id="PIRSF006487">
    <property type="entry name" value="GcvT"/>
    <property type="match status" value="1"/>
</dbReference>
<dbReference type="Proteomes" id="UP000199412">
    <property type="component" value="Unassembled WGS sequence"/>
</dbReference>
<evidence type="ECO:0000256" key="1">
    <source>
        <dbReference type="ARBA" id="ARBA00022946"/>
    </source>
</evidence>
<dbReference type="PANTHER" id="PTHR22602">
    <property type="entry name" value="TRANSFERASE CAF17, MITOCHONDRIAL-RELATED"/>
    <property type="match status" value="1"/>
</dbReference>
<keyword evidence="4" id="KW-1185">Reference proteome</keyword>
<dbReference type="OrthoDB" id="9796287at2"/>
<dbReference type="InterPro" id="IPR045179">
    <property type="entry name" value="YgfZ/GcvT"/>
</dbReference>
<dbReference type="EMBL" id="FNAP01000006">
    <property type="protein sequence ID" value="SDE42160.1"/>
    <property type="molecule type" value="Genomic_DNA"/>
</dbReference>
<dbReference type="Pfam" id="PF25455">
    <property type="entry name" value="Beta-barrel_CAF17_C"/>
    <property type="match status" value="1"/>
</dbReference>
<feature type="domain" description="CAF17 C-terminal" evidence="2">
    <location>
        <begin position="225"/>
        <end position="301"/>
    </location>
</feature>
<protein>
    <recommendedName>
        <fullName evidence="2">CAF17 C-terminal domain-containing protein</fullName>
    </recommendedName>
</protein>
<evidence type="ECO:0000259" key="2">
    <source>
        <dbReference type="Pfam" id="PF25455"/>
    </source>
</evidence>
<dbReference type="InterPro" id="IPR027266">
    <property type="entry name" value="TrmE/GcvT-like"/>
</dbReference>
<evidence type="ECO:0000313" key="3">
    <source>
        <dbReference type="EMBL" id="SDE42160.1"/>
    </source>
</evidence>
<dbReference type="STRING" id="69960.SAMN05421720_106200"/>
<name>A0A1G7CTR4_9PROT</name>
<dbReference type="NCBIfam" id="TIGR03317">
    <property type="entry name" value="ygfZ_signature"/>
    <property type="match status" value="1"/>
</dbReference>
<dbReference type="InterPro" id="IPR057460">
    <property type="entry name" value="CAF17_C"/>
</dbReference>
<dbReference type="PANTHER" id="PTHR22602:SF0">
    <property type="entry name" value="TRANSFERASE CAF17, MITOCHONDRIAL-RELATED"/>
    <property type="match status" value="1"/>
</dbReference>
<gene>
    <name evidence="3" type="ORF">SAMN05421720_106200</name>
</gene>
<reference evidence="3 4" key="1">
    <citation type="submission" date="2016-10" db="EMBL/GenBank/DDBJ databases">
        <authorList>
            <person name="de Groot N.N."/>
        </authorList>
    </citation>
    <scope>NUCLEOTIDE SEQUENCE [LARGE SCALE GENOMIC DNA]</scope>
    <source>
        <strain evidence="3 4">ATCC 700224</strain>
    </source>
</reference>
<evidence type="ECO:0000313" key="4">
    <source>
        <dbReference type="Proteomes" id="UP000199412"/>
    </source>
</evidence>
<keyword evidence="1" id="KW-0809">Transit peptide</keyword>